<dbReference type="PANTHER" id="PTHR42687">
    <property type="entry name" value="L-THREONINE 3-DEHYDROGENASE"/>
    <property type="match status" value="1"/>
</dbReference>
<evidence type="ECO:0000313" key="3">
    <source>
        <dbReference type="EMBL" id="HEA86434.1"/>
    </source>
</evidence>
<comment type="caution">
    <text evidence="4">The sequence shown here is derived from an EMBL/GenBank/DDBJ whole genome shotgun (WGS) entry which is preliminary data.</text>
</comment>
<protein>
    <submittedName>
        <fullName evidence="4">L-threonine 3-dehydrogenase</fullName>
    </submittedName>
</protein>
<evidence type="ECO:0000259" key="2">
    <source>
        <dbReference type="Pfam" id="PF01370"/>
    </source>
</evidence>
<proteinExistence type="inferred from homology"/>
<dbReference type="Gene3D" id="3.40.50.720">
    <property type="entry name" value="NAD(P)-binding Rossmann-like Domain"/>
    <property type="match status" value="1"/>
</dbReference>
<dbReference type="CDD" id="cd05272">
    <property type="entry name" value="TDH_SDR_e"/>
    <property type="match status" value="1"/>
</dbReference>
<dbReference type="InterPro" id="IPR001509">
    <property type="entry name" value="Epimerase_deHydtase"/>
</dbReference>
<name>A0A7C3IPB0_UNCW3</name>
<dbReference type="EMBL" id="DSTU01000008">
    <property type="protein sequence ID" value="HFJ54340.1"/>
    <property type="molecule type" value="Genomic_DNA"/>
</dbReference>
<dbReference type="SUPFAM" id="SSF51735">
    <property type="entry name" value="NAD(P)-binding Rossmann-fold domains"/>
    <property type="match status" value="1"/>
</dbReference>
<dbReference type="Pfam" id="PF01370">
    <property type="entry name" value="Epimerase"/>
    <property type="match status" value="1"/>
</dbReference>
<comment type="similarity">
    <text evidence="1">Belongs to the NAD(P)-dependent epimerase/dehydratase family.</text>
</comment>
<evidence type="ECO:0000256" key="1">
    <source>
        <dbReference type="ARBA" id="ARBA00007637"/>
    </source>
</evidence>
<dbReference type="InterPro" id="IPR051225">
    <property type="entry name" value="NAD(P)_epim/dehydratase"/>
</dbReference>
<evidence type="ECO:0000313" key="4">
    <source>
        <dbReference type="EMBL" id="HFJ54340.1"/>
    </source>
</evidence>
<dbReference type="EMBL" id="DSLG01000001">
    <property type="protein sequence ID" value="HEA86434.1"/>
    <property type="molecule type" value="Genomic_DNA"/>
</dbReference>
<dbReference type="InterPro" id="IPR036291">
    <property type="entry name" value="NAD(P)-bd_dom_sf"/>
</dbReference>
<dbReference type="GO" id="GO:0006567">
    <property type="term" value="P:L-threonine catabolic process"/>
    <property type="evidence" value="ECO:0007669"/>
    <property type="project" value="TreeGrafter"/>
</dbReference>
<dbReference type="FunFam" id="3.40.50.720:FF:000077">
    <property type="entry name" value="L-threonine 3-dehydrogenase, mitochondrial"/>
    <property type="match status" value="1"/>
</dbReference>
<feature type="domain" description="NAD-dependent epimerase/dehydratase" evidence="2">
    <location>
        <begin position="4"/>
        <end position="231"/>
    </location>
</feature>
<dbReference type="PANTHER" id="PTHR42687:SF1">
    <property type="entry name" value="L-THREONINE 3-DEHYDROGENASE, MITOCHONDRIAL"/>
    <property type="match status" value="1"/>
</dbReference>
<sequence length="327" mass="36981">MKKILVTGAVGQIGSELTLALRQRYGAENVIATGRKTQPSRELLESGPFYFIDVAKRETIEEVVRKHNIDTIFHLAAILSAAGEKNPQLAWDVNINGLYNVLEVAREHNMARVIVPSSIAVFGPETPRKNTPNETILKPRTMYGITKVAGELLGDYYFRRFGLDVRGLRYPGIISNVTLPGGGTTDYAVEIFYAAIKFKRYKCFLREDTRLPMMYMPDCIKSTIMLAEAPLERLKHHCDFNVTAMSFSAGELAAEIRKHIPDFEVTYEPDFRQQIADSWPESIDDSAAREEWGWKPDYDLPAMVRDMLEVLGRRHKEGKLGWPPEGA</sequence>
<dbReference type="GO" id="GO:0008743">
    <property type="term" value="F:L-threonine 3-dehydrogenase activity"/>
    <property type="evidence" value="ECO:0007669"/>
    <property type="project" value="TreeGrafter"/>
</dbReference>
<reference evidence="4" key="1">
    <citation type="journal article" date="2020" name="mSystems">
        <title>Genome- and Community-Level Interaction Insights into Carbon Utilization and Element Cycling Functions of Hydrothermarchaeota in Hydrothermal Sediment.</title>
        <authorList>
            <person name="Zhou Z."/>
            <person name="Liu Y."/>
            <person name="Xu W."/>
            <person name="Pan J."/>
            <person name="Luo Z.H."/>
            <person name="Li M."/>
        </authorList>
    </citation>
    <scope>NUCLEOTIDE SEQUENCE [LARGE SCALE GENOMIC DNA]</scope>
    <source>
        <strain evidence="3">SpSt-265</strain>
        <strain evidence="4">SpSt-465</strain>
    </source>
</reference>
<gene>
    <name evidence="3" type="ORF">ENP94_00275</name>
    <name evidence="4" type="ORF">ENS16_06585</name>
</gene>
<dbReference type="AlphaFoldDB" id="A0A7C3IPB0"/>
<accession>A0A7C3IPB0</accession>
<organism evidence="4">
    <name type="scientific">candidate division WOR-3 bacterium</name>
    <dbReference type="NCBI Taxonomy" id="2052148"/>
    <lineage>
        <taxon>Bacteria</taxon>
        <taxon>Bacteria division WOR-3</taxon>
    </lineage>
</organism>